<dbReference type="Gene3D" id="3.30.420.10">
    <property type="entry name" value="Ribonuclease H-like superfamily/Ribonuclease H"/>
    <property type="match status" value="1"/>
</dbReference>
<proteinExistence type="predicted"/>
<protein>
    <recommendedName>
        <fullName evidence="5">RNase H type-1 domain-containing protein</fullName>
    </recommendedName>
</protein>
<feature type="domain" description="Reverse transcriptase" evidence="1">
    <location>
        <begin position="1"/>
        <end position="203"/>
    </location>
</feature>
<dbReference type="PANTHER" id="PTHR33481">
    <property type="entry name" value="REVERSE TRANSCRIPTASE"/>
    <property type="match status" value="1"/>
</dbReference>
<dbReference type="PROSITE" id="PS50879">
    <property type="entry name" value="RNASE_H_1"/>
    <property type="match status" value="1"/>
</dbReference>
<accession>A0A8J2S131</accession>
<reference evidence="3" key="1">
    <citation type="submission" date="2021-11" db="EMBL/GenBank/DDBJ databases">
        <authorList>
            <person name="Schell T."/>
        </authorList>
    </citation>
    <scope>NUCLEOTIDE SEQUENCE</scope>
    <source>
        <strain evidence="3">M5</strain>
    </source>
</reference>
<gene>
    <name evidence="3" type="ORF">DGAL_LOCUS16486</name>
</gene>
<dbReference type="InterPro" id="IPR002156">
    <property type="entry name" value="RNaseH_domain"/>
</dbReference>
<evidence type="ECO:0008006" key="5">
    <source>
        <dbReference type="Google" id="ProtNLM"/>
    </source>
</evidence>
<organism evidence="3 4">
    <name type="scientific">Daphnia galeata</name>
    <dbReference type="NCBI Taxonomy" id="27404"/>
    <lineage>
        <taxon>Eukaryota</taxon>
        <taxon>Metazoa</taxon>
        <taxon>Ecdysozoa</taxon>
        <taxon>Arthropoda</taxon>
        <taxon>Crustacea</taxon>
        <taxon>Branchiopoda</taxon>
        <taxon>Diplostraca</taxon>
        <taxon>Cladocera</taxon>
        <taxon>Anomopoda</taxon>
        <taxon>Daphniidae</taxon>
        <taxon>Daphnia</taxon>
    </lineage>
</organism>
<dbReference type="GO" id="GO:0003676">
    <property type="term" value="F:nucleic acid binding"/>
    <property type="evidence" value="ECO:0007669"/>
    <property type="project" value="InterPro"/>
</dbReference>
<dbReference type="AlphaFoldDB" id="A0A8J2S131"/>
<evidence type="ECO:0000259" key="1">
    <source>
        <dbReference type="PROSITE" id="PS50878"/>
    </source>
</evidence>
<evidence type="ECO:0000313" key="3">
    <source>
        <dbReference type="EMBL" id="CAH0112713.1"/>
    </source>
</evidence>
<dbReference type="EMBL" id="CAKKLH010000330">
    <property type="protein sequence ID" value="CAH0112713.1"/>
    <property type="molecule type" value="Genomic_DNA"/>
</dbReference>
<sequence>MANRLHWFLEAKGIINTAQAGFRRGCSTTDQIAQLDTDIKHSFNQKRSTVATFLDINKAYDTVWIQGLLFKMAKKGIAGSFLGWIKGFLSGRSMCVRIGSVTSIPAPVENGVPPRRVTKILLYADDVLLYSMVKHPADAEVTLQPALDKVRRWGRKWKFRFAPDKNAMVVFTRAHKPGNDPLLYLDGHRIPSQPTFKFLGLWFDSKLLWKSHIDHVTNRCLNLKNLFSILTRSKAGPTTQTLVLLYKSLVRSLMDYGAIAYGSASKTNLERVDVVGRAILRNILGAKRSTPVEMLYAETGTESLSWRTKLLTRKYMINLSYKPQNPMHKPFIQLATSTTQWKPRSTPGLIKELDFVKSLGISLVSHQLLLPSPYKYPPPSRPPDCKTSWFPLNKEQAMACKHRTTNLFITLNSSAPVTSIRAYTDGSKSSTPESTTCAIFVPTLNHEHAWTLTKGSSVFTAEVTAIYQALKLIYDVDDCPPEAIIYSDSSSAITAISSNSLSDNEAVTATREIIASLKSSGTRTRLTWIPSHTGIEGKERADRLAAMECSTQDGDRINNSLSP</sequence>
<dbReference type="InterPro" id="IPR036397">
    <property type="entry name" value="RNaseH_sf"/>
</dbReference>
<dbReference type="PANTHER" id="PTHR33481:SF1">
    <property type="entry name" value="ENDONUCLEASE_EXONUCLEASE_PHOSPHATASE DOMAIN-CONTAINING PROTEIN-RELATED"/>
    <property type="match status" value="1"/>
</dbReference>
<keyword evidence="4" id="KW-1185">Reference proteome</keyword>
<dbReference type="FunFam" id="3.30.420.10:FF:000189">
    <property type="entry name" value="Uncharacterized protein"/>
    <property type="match status" value="1"/>
</dbReference>
<name>A0A8J2S131_9CRUS</name>
<dbReference type="OrthoDB" id="6378051at2759"/>
<comment type="caution">
    <text evidence="3">The sequence shown here is derived from an EMBL/GenBank/DDBJ whole genome shotgun (WGS) entry which is preliminary data.</text>
</comment>
<dbReference type="InterPro" id="IPR012337">
    <property type="entry name" value="RNaseH-like_sf"/>
</dbReference>
<feature type="domain" description="RNase H type-1" evidence="2">
    <location>
        <begin position="416"/>
        <end position="550"/>
    </location>
</feature>
<dbReference type="GO" id="GO:0004523">
    <property type="term" value="F:RNA-DNA hybrid ribonuclease activity"/>
    <property type="evidence" value="ECO:0007669"/>
    <property type="project" value="InterPro"/>
</dbReference>
<dbReference type="SUPFAM" id="SSF53098">
    <property type="entry name" value="Ribonuclease H-like"/>
    <property type="match status" value="1"/>
</dbReference>
<evidence type="ECO:0000313" key="4">
    <source>
        <dbReference type="Proteomes" id="UP000789390"/>
    </source>
</evidence>
<dbReference type="PROSITE" id="PS50878">
    <property type="entry name" value="RT_POL"/>
    <property type="match status" value="1"/>
</dbReference>
<dbReference type="Proteomes" id="UP000789390">
    <property type="component" value="Unassembled WGS sequence"/>
</dbReference>
<dbReference type="CDD" id="cd09276">
    <property type="entry name" value="Rnase_HI_RT_non_LTR"/>
    <property type="match status" value="1"/>
</dbReference>
<dbReference type="Pfam" id="PF00078">
    <property type="entry name" value="RVT_1"/>
    <property type="match status" value="1"/>
</dbReference>
<evidence type="ECO:0000259" key="2">
    <source>
        <dbReference type="PROSITE" id="PS50879"/>
    </source>
</evidence>
<dbReference type="Pfam" id="PF00075">
    <property type="entry name" value="RNase_H"/>
    <property type="match status" value="1"/>
</dbReference>
<dbReference type="CDD" id="cd01650">
    <property type="entry name" value="RT_nLTR_like"/>
    <property type="match status" value="1"/>
</dbReference>
<dbReference type="InterPro" id="IPR000477">
    <property type="entry name" value="RT_dom"/>
</dbReference>